<accession>A0AAC9FE68</accession>
<dbReference type="RefSeq" id="WP_067963796.1">
    <property type="nucleotide sequence ID" value="NZ_CP015005.1"/>
</dbReference>
<dbReference type="EMBL" id="CP015005">
    <property type="protein sequence ID" value="AMS43292.1"/>
    <property type="molecule type" value="Genomic_DNA"/>
</dbReference>
<dbReference type="CDD" id="cd16413">
    <property type="entry name" value="DGQHR_domain"/>
    <property type="match status" value="1"/>
</dbReference>
<dbReference type="Proteomes" id="UP000577697">
    <property type="component" value="Unassembled WGS sequence"/>
</dbReference>
<dbReference type="Proteomes" id="UP000075755">
    <property type="component" value="Chromosome"/>
</dbReference>
<proteinExistence type="predicted"/>
<evidence type="ECO:0000313" key="3">
    <source>
        <dbReference type="Proteomes" id="UP000075755"/>
    </source>
</evidence>
<sequence length="388" mass="43996">MADLLSGLADPNEKSYTFPVIKVEQPVGDIFLASIPWDIITKIAYFDVRRVIDEERDVERYLGIQRPLDLQRVKKLEDYVNFFDASFPTAIIIAVDDKYASFDETRGTLTLSNTQAGETEPSIAINNIARVIDGQHRIAGLLKFRGDRFDVPVSIFVGADVADQAQIFSTVNLEQTKVHKNLVYDLYSLARSRSPQKTCHNIAVALDQDDKSPLFRRIKRLGGASVFGHFEPISQATFVESLLKYITADAKQDRDTLLRGRIPHRAVGTDIIKFPFRNLFVDEKDVQIGEEVYKLFALVASRWPKAWNDERREGLMLNRTNGFRAVMRLYGFLFREHGLHGTSLPVDFITHHLKSVPLDDEDFNTEVFVPGSSGEGKLYRVLIGDETI</sequence>
<name>A0AAC9FE68_AMIAI</name>
<dbReference type="KEGG" id="aak:AA2016_4377"/>
<dbReference type="InterPro" id="IPR017642">
    <property type="entry name" value="DNA_S_mod_DndB"/>
</dbReference>
<reference evidence="1 3" key="1">
    <citation type="submission" date="2016-03" db="EMBL/GenBank/DDBJ databases">
        <title>Complete genome of Aminobacter aminovorans KCTC 2477.</title>
        <authorList>
            <person name="Kim K.M."/>
        </authorList>
    </citation>
    <scope>NUCLEOTIDE SEQUENCE [LARGE SCALE GENOMIC DNA]</scope>
    <source>
        <strain evidence="1 3">KCTC 2477</strain>
    </source>
</reference>
<keyword evidence="4" id="KW-1185">Reference proteome</keyword>
<dbReference type="NCBIfam" id="TIGR03187">
    <property type="entry name" value="DGQHR"/>
    <property type="match status" value="1"/>
</dbReference>
<dbReference type="Pfam" id="PF14072">
    <property type="entry name" value="DndB"/>
    <property type="match status" value="1"/>
</dbReference>
<dbReference type="EMBL" id="JACICB010000008">
    <property type="protein sequence ID" value="MBB3706157.1"/>
    <property type="molecule type" value="Genomic_DNA"/>
</dbReference>
<evidence type="ECO:0000313" key="4">
    <source>
        <dbReference type="Proteomes" id="UP000577697"/>
    </source>
</evidence>
<dbReference type="InterPro" id="IPR017601">
    <property type="entry name" value="DGQHR-contain_dom"/>
</dbReference>
<evidence type="ECO:0000313" key="1">
    <source>
        <dbReference type="EMBL" id="AMS43292.1"/>
    </source>
</evidence>
<organism evidence="1 3">
    <name type="scientific">Aminobacter aminovorans</name>
    <name type="common">Chelatobacter heintzii</name>
    <dbReference type="NCBI Taxonomy" id="83263"/>
    <lineage>
        <taxon>Bacteria</taxon>
        <taxon>Pseudomonadati</taxon>
        <taxon>Pseudomonadota</taxon>
        <taxon>Alphaproteobacteria</taxon>
        <taxon>Hyphomicrobiales</taxon>
        <taxon>Phyllobacteriaceae</taxon>
        <taxon>Aminobacter</taxon>
    </lineage>
</organism>
<dbReference type="AlphaFoldDB" id="A0AAC9FE68"/>
<protein>
    <submittedName>
        <fullName evidence="2">DGQHR domain-containing protein</fullName>
    </submittedName>
</protein>
<gene>
    <name evidence="1" type="ORF">AA2016_4377</name>
    <name evidence="2" type="ORF">FHS67_002477</name>
</gene>
<evidence type="ECO:0000313" key="2">
    <source>
        <dbReference type="EMBL" id="MBB3706157.1"/>
    </source>
</evidence>
<reference evidence="2 4" key="2">
    <citation type="submission" date="2020-08" db="EMBL/GenBank/DDBJ databases">
        <title>Genomic Encyclopedia of Type Strains, Phase IV (KMG-IV): sequencing the most valuable type-strain genomes for metagenomic binning, comparative biology and taxonomic classification.</title>
        <authorList>
            <person name="Goeker M."/>
        </authorList>
    </citation>
    <scope>NUCLEOTIDE SEQUENCE [LARGE SCALE GENOMIC DNA]</scope>
    <source>
        <strain evidence="2 4">DSM 10368</strain>
    </source>
</reference>